<evidence type="ECO:0000313" key="3">
    <source>
        <dbReference type="Proteomes" id="UP001341840"/>
    </source>
</evidence>
<name>A0ABU6TH78_9FABA</name>
<protein>
    <submittedName>
        <fullName evidence="2">Uncharacterized protein</fullName>
    </submittedName>
</protein>
<comment type="caution">
    <text evidence="2">The sequence shown here is derived from an EMBL/GenBank/DDBJ whole genome shotgun (WGS) entry which is preliminary data.</text>
</comment>
<organism evidence="2 3">
    <name type="scientific">Stylosanthes scabra</name>
    <dbReference type="NCBI Taxonomy" id="79078"/>
    <lineage>
        <taxon>Eukaryota</taxon>
        <taxon>Viridiplantae</taxon>
        <taxon>Streptophyta</taxon>
        <taxon>Embryophyta</taxon>
        <taxon>Tracheophyta</taxon>
        <taxon>Spermatophyta</taxon>
        <taxon>Magnoliopsida</taxon>
        <taxon>eudicotyledons</taxon>
        <taxon>Gunneridae</taxon>
        <taxon>Pentapetalae</taxon>
        <taxon>rosids</taxon>
        <taxon>fabids</taxon>
        <taxon>Fabales</taxon>
        <taxon>Fabaceae</taxon>
        <taxon>Papilionoideae</taxon>
        <taxon>50 kb inversion clade</taxon>
        <taxon>dalbergioids sensu lato</taxon>
        <taxon>Dalbergieae</taxon>
        <taxon>Pterocarpus clade</taxon>
        <taxon>Stylosanthes</taxon>
    </lineage>
</organism>
<feature type="transmembrane region" description="Helical" evidence="1">
    <location>
        <begin position="85"/>
        <end position="105"/>
    </location>
</feature>
<evidence type="ECO:0000256" key="1">
    <source>
        <dbReference type="SAM" id="Phobius"/>
    </source>
</evidence>
<dbReference type="Proteomes" id="UP001341840">
    <property type="component" value="Unassembled WGS sequence"/>
</dbReference>
<proteinExistence type="predicted"/>
<evidence type="ECO:0000313" key="2">
    <source>
        <dbReference type="EMBL" id="MED6148082.1"/>
    </source>
</evidence>
<reference evidence="2 3" key="1">
    <citation type="journal article" date="2023" name="Plants (Basel)">
        <title>Bridging the Gap: Combining Genomics and Transcriptomics Approaches to Understand Stylosanthes scabra, an Orphan Legume from the Brazilian Caatinga.</title>
        <authorList>
            <person name="Ferreira-Neto J.R.C."/>
            <person name="da Silva M.D."/>
            <person name="Binneck E."/>
            <person name="de Melo N.F."/>
            <person name="da Silva R.H."/>
            <person name="de Melo A.L.T.M."/>
            <person name="Pandolfi V."/>
            <person name="Bustamante F.O."/>
            <person name="Brasileiro-Vidal A.C."/>
            <person name="Benko-Iseppon A.M."/>
        </authorList>
    </citation>
    <scope>NUCLEOTIDE SEQUENCE [LARGE SCALE GENOMIC DNA]</scope>
    <source>
        <tissue evidence="2">Leaves</tissue>
    </source>
</reference>
<keyword evidence="1" id="KW-1133">Transmembrane helix</keyword>
<sequence>MCHCHRRVALLSPSFSVQLPPPMSDLTVEQAVRKEQLMWLGLLEQPFVSHHHCARRCSVPRKYRRRDRWLLGHDRRDATETSSSWCLSIFITLLLLFFSLVSLMAGSDRDCVADMNLWEKILDLRRLRSPFKNVNCDFNIVADLLVKQGGKDARNYVKWPEPKQKF</sequence>
<dbReference type="EMBL" id="JASCZI010090959">
    <property type="protein sequence ID" value="MED6148082.1"/>
    <property type="molecule type" value="Genomic_DNA"/>
</dbReference>
<keyword evidence="3" id="KW-1185">Reference proteome</keyword>
<keyword evidence="1" id="KW-0812">Transmembrane</keyword>
<keyword evidence="1" id="KW-0472">Membrane</keyword>
<accession>A0ABU6TH78</accession>
<gene>
    <name evidence="2" type="ORF">PIB30_049867</name>
</gene>